<organism evidence="1 2">
    <name type="scientific">Clarias magur</name>
    <name type="common">Asian catfish</name>
    <name type="synonym">Macropteronotus magur</name>
    <dbReference type="NCBI Taxonomy" id="1594786"/>
    <lineage>
        <taxon>Eukaryota</taxon>
        <taxon>Metazoa</taxon>
        <taxon>Chordata</taxon>
        <taxon>Craniata</taxon>
        <taxon>Vertebrata</taxon>
        <taxon>Euteleostomi</taxon>
        <taxon>Actinopterygii</taxon>
        <taxon>Neopterygii</taxon>
        <taxon>Teleostei</taxon>
        <taxon>Ostariophysi</taxon>
        <taxon>Siluriformes</taxon>
        <taxon>Clariidae</taxon>
        <taxon>Clarias</taxon>
    </lineage>
</organism>
<dbReference type="AlphaFoldDB" id="A0A8J4X5U5"/>
<reference evidence="1" key="1">
    <citation type="submission" date="2020-07" db="EMBL/GenBank/DDBJ databases">
        <title>Clarias magur genome sequencing, assembly and annotation.</title>
        <authorList>
            <person name="Kushwaha B."/>
            <person name="Kumar R."/>
            <person name="Das P."/>
            <person name="Joshi C.G."/>
            <person name="Kumar D."/>
            <person name="Nagpure N.S."/>
            <person name="Pandey M."/>
            <person name="Agarwal S."/>
            <person name="Srivastava S."/>
            <person name="Singh M."/>
            <person name="Sahoo L."/>
            <person name="Jayasankar P."/>
            <person name="Meher P.K."/>
            <person name="Koringa P.G."/>
            <person name="Iquebal M.A."/>
            <person name="Das S.P."/>
            <person name="Bit A."/>
            <person name="Patnaik S."/>
            <person name="Patel N."/>
            <person name="Shah T.M."/>
            <person name="Hinsu A."/>
            <person name="Jena J.K."/>
        </authorList>
    </citation>
    <scope>NUCLEOTIDE SEQUENCE</scope>
    <source>
        <strain evidence="1">CIFAMagur01</strain>
        <tissue evidence="1">Testis</tissue>
    </source>
</reference>
<dbReference type="Proteomes" id="UP000727407">
    <property type="component" value="Unassembled WGS sequence"/>
</dbReference>
<comment type="caution">
    <text evidence="1">The sequence shown here is derived from an EMBL/GenBank/DDBJ whole genome shotgun (WGS) entry which is preliminary data.</text>
</comment>
<evidence type="ECO:0000313" key="2">
    <source>
        <dbReference type="Proteomes" id="UP000727407"/>
    </source>
</evidence>
<dbReference type="EMBL" id="QNUK01000382">
    <property type="protein sequence ID" value="KAF5894273.1"/>
    <property type="molecule type" value="Genomic_DNA"/>
</dbReference>
<gene>
    <name evidence="1" type="ORF">DAT39_016034</name>
</gene>
<protein>
    <submittedName>
        <fullName evidence="1">Antigen like protein</fullName>
    </submittedName>
</protein>
<accession>A0A8J4X5U5</accession>
<proteinExistence type="predicted"/>
<sequence length="51" mass="5967">MTEFVYDDVISGEEMMRGERLEREVEIYESADSVRGHDPNAQLQDLVCYHC</sequence>
<keyword evidence="2" id="KW-1185">Reference proteome</keyword>
<name>A0A8J4X5U5_CLAMG</name>
<evidence type="ECO:0000313" key="1">
    <source>
        <dbReference type="EMBL" id="KAF5894273.1"/>
    </source>
</evidence>